<gene>
    <name evidence="2" type="ORF">CesoFtcFv8_011202</name>
</gene>
<sequence length="71" mass="7572">MPDCPPVSVTRPSLSDRREPSVRCMLAQMLSLLSGWATSVSGDNSRRPAAKTSILGYSKAEPSKAGLELIP</sequence>
<accession>A0AAN8H070</accession>
<keyword evidence="3" id="KW-1185">Reference proteome</keyword>
<dbReference type="AlphaFoldDB" id="A0AAN8H070"/>
<protein>
    <submittedName>
        <fullName evidence="2">Uncharacterized protein</fullName>
    </submittedName>
</protein>
<evidence type="ECO:0000313" key="3">
    <source>
        <dbReference type="Proteomes" id="UP001335648"/>
    </source>
</evidence>
<reference evidence="2 3" key="1">
    <citation type="journal article" date="2023" name="Mol. Biol. Evol.">
        <title>Genomics of Secondarily Temperate Adaptation in the Only Non-Antarctic Icefish.</title>
        <authorList>
            <person name="Rivera-Colon A.G."/>
            <person name="Rayamajhi N."/>
            <person name="Minhas B.F."/>
            <person name="Madrigal G."/>
            <person name="Bilyk K.T."/>
            <person name="Yoon V."/>
            <person name="Hune M."/>
            <person name="Gregory S."/>
            <person name="Cheng C.H.C."/>
            <person name="Catchen J.M."/>
        </authorList>
    </citation>
    <scope>NUCLEOTIDE SEQUENCE [LARGE SCALE GENOMIC DNA]</scope>
    <source>
        <strain evidence="2">JC2023a</strain>
    </source>
</reference>
<organism evidence="2 3">
    <name type="scientific">Champsocephalus esox</name>
    <name type="common">pike icefish</name>
    <dbReference type="NCBI Taxonomy" id="159716"/>
    <lineage>
        <taxon>Eukaryota</taxon>
        <taxon>Metazoa</taxon>
        <taxon>Chordata</taxon>
        <taxon>Craniata</taxon>
        <taxon>Vertebrata</taxon>
        <taxon>Euteleostomi</taxon>
        <taxon>Actinopterygii</taxon>
        <taxon>Neopterygii</taxon>
        <taxon>Teleostei</taxon>
        <taxon>Neoteleostei</taxon>
        <taxon>Acanthomorphata</taxon>
        <taxon>Eupercaria</taxon>
        <taxon>Perciformes</taxon>
        <taxon>Notothenioidei</taxon>
        <taxon>Channichthyidae</taxon>
        <taxon>Champsocephalus</taxon>
    </lineage>
</organism>
<proteinExistence type="predicted"/>
<comment type="caution">
    <text evidence="2">The sequence shown here is derived from an EMBL/GenBank/DDBJ whole genome shotgun (WGS) entry which is preliminary data.</text>
</comment>
<evidence type="ECO:0000313" key="2">
    <source>
        <dbReference type="EMBL" id="KAK5894519.1"/>
    </source>
</evidence>
<dbReference type="EMBL" id="JAULUE010002054">
    <property type="protein sequence ID" value="KAK5894519.1"/>
    <property type="molecule type" value="Genomic_DNA"/>
</dbReference>
<evidence type="ECO:0000256" key="1">
    <source>
        <dbReference type="SAM" id="MobiDB-lite"/>
    </source>
</evidence>
<feature type="region of interest" description="Disordered" evidence="1">
    <location>
        <begin position="1"/>
        <end position="20"/>
    </location>
</feature>
<name>A0AAN8H070_9TELE</name>
<dbReference type="Proteomes" id="UP001335648">
    <property type="component" value="Unassembled WGS sequence"/>
</dbReference>